<keyword evidence="5" id="KW-1185">Reference proteome</keyword>
<comment type="caution">
    <text evidence="4">The sequence shown here is derived from an EMBL/GenBank/DDBJ whole genome shotgun (WGS) entry which is preliminary data.</text>
</comment>
<sequence length="269" mass="30546">MRTWMPVFLLVFFIACKNESKNTPPDALAKEEMPAPVRQLFTDVDQHPDSTGLRLRLVDALDSLGAYRQALGQMDPLIKKDSLNYGLWYRKALLQENAHDTTGALKSYRYAIRIYPSPDAMLGAANLLAERKDSIALLLCKQIASLRIGREYTAHTHFISGVYYARTGNQQKAMDAFNACIANDYSYSEAYMEKGFLFYESKKIPEALQVFQTLSTVRNTYPDAYYWMAKCYESMNRRTEAIANYQRAQALDPKLTEAGEALKRLGAAQ</sequence>
<dbReference type="Pfam" id="PF13432">
    <property type="entry name" value="TPR_16"/>
    <property type="match status" value="1"/>
</dbReference>
<dbReference type="PROSITE" id="PS50005">
    <property type="entry name" value="TPR"/>
    <property type="match status" value="1"/>
</dbReference>
<evidence type="ECO:0000256" key="2">
    <source>
        <dbReference type="ARBA" id="ARBA00022803"/>
    </source>
</evidence>
<dbReference type="InterPro" id="IPR051685">
    <property type="entry name" value="Ycf3/AcsC/BcsC/TPR_MFPF"/>
</dbReference>
<accession>A0ABW9ZX29</accession>
<keyword evidence="2 3" id="KW-0802">TPR repeat</keyword>
<evidence type="ECO:0000313" key="5">
    <source>
        <dbReference type="Proteomes" id="UP000753802"/>
    </source>
</evidence>
<proteinExistence type="predicted"/>
<name>A0ABW9ZX29_9BACT</name>
<gene>
    <name evidence="4" type="ORF">GWC95_12720</name>
</gene>
<evidence type="ECO:0000256" key="1">
    <source>
        <dbReference type="ARBA" id="ARBA00022737"/>
    </source>
</evidence>
<evidence type="ECO:0000313" key="4">
    <source>
        <dbReference type="EMBL" id="NCI50794.1"/>
    </source>
</evidence>
<dbReference type="Proteomes" id="UP000753802">
    <property type="component" value="Unassembled WGS sequence"/>
</dbReference>
<organism evidence="4 5">
    <name type="scientific">Sediminibacterium roseum</name>
    <dbReference type="NCBI Taxonomy" id="1978412"/>
    <lineage>
        <taxon>Bacteria</taxon>
        <taxon>Pseudomonadati</taxon>
        <taxon>Bacteroidota</taxon>
        <taxon>Chitinophagia</taxon>
        <taxon>Chitinophagales</taxon>
        <taxon>Chitinophagaceae</taxon>
        <taxon>Sediminibacterium</taxon>
    </lineage>
</organism>
<reference evidence="4 5" key="1">
    <citation type="submission" date="2020-01" db="EMBL/GenBank/DDBJ databases">
        <title>Genome analysis.</title>
        <authorList>
            <person name="Wu S."/>
            <person name="Wang G."/>
        </authorList>
    </citation>
    <scope>NUCLEOTIDE SEQUENCE [LARGE SCALE GENOMIC DNA]</scope>
    <source>
        <strain evidence="4 5">SYL130</strain>
    </source>
</reference>
<dbReference type="SUPFAM" id="SSF48452">
    <property type="entry name" value="TPR-like"/>
    <property type="match status" value="1"/>
</dbReference>
<keyword evidence="1" id="KW-0677">Repeat</keyword>
<dbReference type="EMBL" id="JAACJS010000015">
    <property type="protein sequence ID" value="NCI50794.1"/>
    <property type="molecule type" value="Genomic_DNA"/>
</dbReference>
<dbReference type="SMART" id="SM00028">
    <property type="entry name" value="TPR"/>
    <property type="match status" value="4"/>
</dbReference>
<dbReference type="PANTHER" id="PTHR44943">
    <property type="entry name" value="CELLULOSE SYNTHASE OPERON PROTEIN C"/>
    <property type="match status" value="1"/>
</dbReference>
<dbReference type="InterPro" id="IPR019734">
    <property type="entry name" value="TPR_rpt"/>
</dbReference>
<evidence type="ECO:0000256" key="3">
    <source>
        <dbReference type="PROSITE-ProRule" id="PRU00339"/>
    </source>
</evidence>
<dbReference type="RefSeq" id="WP_161819106.1">
    <property type="nucleotide sequence ID" value="NZ_JAACJS010000015.1"/>
</dbReference>
<dbReference type="InterPro" id="IPR011990">
    <property type="entry name" value="TPR-like_helical_dom_sf"/>
</dbReference>
<protein>
    <submittedName>
        <fullName evidence="4">Tetratricopeptide repeat protein</fullName>
    </submittedName>
</protein>
<dbReference type="PANTHER" id="PTHR44943:SF8">
    <property type="entry name" value="TPR REPEAT-CONTAINING PROTEIN MJ0263"/>
    <property type="match status" value="1"/>
</dbReference>
<dbReference type="PROSITE" id="PS51257">
    <property type="entry name" value="PROKAR_LIPOPROTEIN"/>
    <property type="match status" value="1"/>
</dbReference>
<dbReference type="Gene3D" id="1.25.40.10">
    <property type="entry name" value="Tetratricopeptide repeat domain"/>
    <property type="match status" value="3"/>
</dbReference>
<dbReference type="Pfam" id="PF00515">
    <property type="entry name" value="TPR_1"/>
    <property type="match status" value="1"/>
</dbReference>
<feature type="repeat" description="TPR" evidence="3">
    <location>
        <begin position="222"/>
        <end position="255"/>
    </location>
</feature>